<dbReference type="Proteomes" id="UP000722989">
    <property type="component" value="Unassembled WGS sequence"/>
</dbReference>
<feature type="domain" description="Trypsin-co-occurring" evidence="1">
    <location>
        <begin position="12"/>
        <end position="101"/>
    </location>
</feature>
<comment type="caution">
    <text evidence="2">The sequence shown here is derived from an EMBL/GenBank/DDBJ whole genome shotgun (WGS) entry which is preliminary data.</text>
</comment>
<dbReference type="NCBIfam" id="NF041216">
    <property type="entry name" value="CU044_2847_fam"/>
    <property type="match status" value="1"/>
</dbReference>
<evidence type="ECO:0000313" key="2">
    <source>
        <dbReference type="EMBL" id="NJC69578.1"/>
    </source>
</evidence>
<name>A0ABX0XWL6_9ACTN</name>
<organism evidence="2 3">
    <name type="scientific">Planosporangium thailandense</name>
    <dbReference type="NCBI Taxonomy" id="765197"/>
    <lineage>
        <taxon>Bacteria</taxon>
        <taxon>Bacillati</taxon>
        <taxon>Actinomycetota</taxon>
        <taxon>Actinomycetes</taxon>
        <taxon>Micromonosporales</taxon>
        <taxon>Micromonosporaceae</taxon>
        <taxon>Planosporangium</taxon>
    </lineage>
</organism>
<dbReference type="Pfam" id="PF19493">
    <property type="entry name" value="Trypco1"/>
    <property type="match status" value="1"/>
</dbReference>
<dbReference type="InterPro" id="IPR045794">
    <property type="entry name" value="Trypco1"/>
</dbReference>
<evidence type="ECO:0000313" key="3">
    <source>
        <dbReference type="Proteomes" id="UP000722989"/>
    </source>
</evidence>
<sequence length="114" mass="11912">MYERESEIVEVELPDGEVLLAEVEVLGGDVGLLDRFKLDRFAAAAQLGEVARQAVLKAVPTRPDRLGVQVGMKLVVKGGVLAGVVAETSGEASLTLTMEWDLGSDTDATGADGA</sequence>
<evidence type="ECO:0000259" key="1">
    <source>
        <dbReference type="Pfam" id="PF19493"/>
    </source>
</evidence>
<dbReference type="RefSeq" id="WP_167924420.1">
    <property type="nucleotide sequence ID" value="NZ_JAATVY010000003.1"/>
</dbReference>
<proteinExistence type="predicted"/>
<keyword evidence="3" id="KW-1185">Reference proteome</keyword>
<accession>A0ABX0XWL6</accession>
<gene>
    <name evidence="2" type="ORF">HC031_07565</name>
</gene>
<reference evidence="2 3" key="1">
    <citation type="submission" date="2020-03" db="EMBL/GenBank/DDBJ databases">
        <title>WGS of the type strain of Planosporangium spp.</title>
        <authorList>
            <person name="Thawai C."/>
        </authorList>
    </citation>
    <scope>NUCLEOTIDE SEQUENCE [LARGE SCALE GENOMIC DNA]</scope>
    <source>
        <strain evidence="2 3">TBRC 5610</strain>
    </source>
</reference>
<protein>
    <recommendedName>
        <fullName evidence="1">Trypsin-co-occurring domain-containing protein</fullName>
    </recommendedName>
</protein>
<dbReference type="EMBL" id="JAATVY010000003">
    <property type="protein sequence ID" value="NJC69578.1"/>
    <property type="molecule type" value="Genomic_DNA"/>
</dbReference>